<feature type="domain" description="Clr5" evidence="2">
    <location>
        <begin position="37"/>
        <end position="88"/>
    </location>
</feature>
<sequence length="632" mass="70418">MSRTSRAVDTHSKNKMSVSKSAADQTRRQSVGWVGGDEWDPWRTTIQDLYQTQNLPLKDVMKVMEEEHGFRATQRMYKTRIKSWGLDKNFKECEVVELFRLRNERDRAGKRLSRYTIRGREVDWDRVQNYVRRKGLNITQLLAASAGTISPCAREVSCYTPPPENGRPLTTRGSQQSLLDVNMLRVSSPSSSSSPSPPNSGSSHLFSTAPIFTPISPAPNTTLPSQLPLPLDPTIMRRPSYPFPPPPPLPIVTPPPPNLPAIYPPPPPQYSVSPLGPGTTLQNFQLFLTRLYKTTMFQDGERAWGTTDFFLRNMRSLEWLSTIRYSLAINKAYLVSPNDSQVEMKQFKAINRAFAVLEPASKGVIGSRMFYIVNFLGSFHLETEDTGGKMGPLAELAKKLMEDIVVKCICGGDTDRENSGFGGDLRRVLGGSDDKMEIDPSSTDANNGAPKLIDEGISVKETAERFLTAVLERMLKDIGLPDLPLSVALLHDLPGHANIDVIGDWKPKSISGTSSWKSCLLSPTSPSSDNEYQDKGVSMLESGIWLAGYGDDLQAEKKFRALIGEVKTGGSDPSPKINGNQVLARCARYQLASMYWRRGDRAGAKEELKMAVKESVLYDHFVKWEEVEFLYT</sequence>
<dbReference type="EMBL" id="MU864032">
    <property type="protein sequence ID" value="KAK4194952.1"/>
    <property type="molecule type" value="Genomic_DNA"/>
</dbReference>
<feature type="compositionally biased region" description="Polar residues" evidence="1">
    <location>
        <begin position="15"/>
        <end position="24"/>
    </location>
</feature>
<feature type="region of interest" description="Disordered" evidence="1">
    <location>
        <begin position="185"/>
        <end position="208"/>
    </location>
</feature>
<feature type="compositionally biased region" description="Low complexity" evidence="1">
    <location>
        <begin position="187"/>
        <end position="203"/>
    </location>
</feature>
<evidence type="ECO:0000313" key="4">
    <source>
        <dbReference type="Proteomes" id="UP001303160"/>
    </source>
</evidence>
<dbReference type="Pfam" id="PF14420">
    <property type="entry name" value="Clr5"/>
    <property type="match status" value="1"/>
</dbReference>
<name>A0AAN6XBV4_9PEZI</name>
<keyword evidence="4" id="KW-1185">Reference proteome</keyword>
<reference evidence="3" key="1">
    <citation type="journal article" date="2023" name="Mol. Phylogenet. Evol.">
        <title>Genome-scale phylogeny and comparative genomics of the fungal order Sordariales.</title>
        <authorList>
            <person name="Hensen N."/>
            <person name="Bonometti L."/>
            <person name="Westerberg I."/>
            <person name="Brannstrom I.O."/>
            <person name="Guillou S."/>
            <person name="Cros-Aarteil S."/>
            <person name="Calhoun S."/>
            <person name="Haridas S."/>
            <person name="Kuo A."/>
            <person name="Mondo S."/>
            <person name="Pangilinan J."/>
            <person name="Riley R."/>
            <person name="LaButti K."/>
            <person name="Andreopoulos B."/>
            <person name="Lipzen A."/>
            <person name="Chen C."/>
            <person name="Yan M."/>
            <person name="Daum C."/>
            <person name="Ng V."/>
            <person name="Clum A."/>
            <person name="Steindorff A."/>
            <person name="Ohm R.A."/>
            <person name="Martin F."/>
            <person name="Silar P."/>
            <person name="Natvig D.O."/>
            <person name="Lalanne C."/>
            <person name="Gautier V."/>
            <person name="Ament-Velasquez S.L."/>
            <person name="Kruys A."/>
            <person name="Hutchinson M.I."/>
            <person name="Powell A.J."/>
            <person name="Barry K."/>
            <person name="Miller A.N."/>
            <person name="Grigoriev I.V."/>
            <person name="Debuchy R."/>
            <person name="Gladieux P."/>
            <person name="Hiltunen Thoren M."/>
            <person name="Johannesson H."/>
        </authorList>
    </citation>
    <scope>NUCLEOTIDE SEQUENCE</scope>
    <source>
        <strain evidence="3">CBS 315.58</strain>
    </source>
</reference>
<dbReference type="PANTHER" id="PTHR38788">
    <property type="entry name" value="CLR5 DOMAIN-CONTAINING PROTEIN"/>
    <property type="match status" value="1"/>
</dbReference>
<feature type="region of interest" description="Disordered" evidence="1">
    <location>
        <begin position="1"/>
        <end position="30"/>
    </location>
</feature>
<gene>
    <name evidence="3" type="ORF">QBC40DRAFT_289886</name>
</gene>
<reference evidence="3" key="2">
    <citation type="submission" date="2023-05" db="EMBL/GenBank/DDBJ databases">
        <authorList>
            <consortium name="Lawrence Berkeley National Laboratory"/>
            <person name="Steindorff A."/>
            <person name="Hensen N."/>
            <person name="Bonometti L."/>
            <person name="Westerberg I."/>
            <person name="Brannstrom I.O."/>
            <person name="Guillou S."/>
            <person name="Cros-Aarteil S."/>
            <person name="Calhoun S."/>
            <person name="Haridas S."/>
            <person name="Kuo A."/>
            <person name="Mondo S."/>
            <person name="Pangilinan J."/>
            <person name="Riley R."/>
            <person name="Labutti K."/>
            <person name="Andreopoulos B."/>
            <person name="Lipzen A."/>
            <person name="Chen C."/>
            <person name="Yanf M."/>
            <person name="Daum C."/>
            <person name="Ng V."/>
            <person name="Clum A."/>
            <person name="Ohm R."/>
            <person name="Martin F."/>
            <person name="Silar P."/>
            <person name="Natvig D."/>
            <person name="Lalanne C."/>
            <person name="Gautier V."/>
            <person name="Ament-Velasquez S.L."/>
            <person name="Kruys A."/>
            <person name="Hutchinson M.I."/>
            <person name="Powell A.J."/>
            <person name="Barry K."/>
            <person name="Miller A.N."/>
            <person name="Grigoriev I.V."/>
            <person name="Debuchy R."/>
            <person name="Gladieux P."/>
            <person name="Thoren M.H."/>
            <person name="Johannesson H."/>
        </authorList>
    </citation>
    <scope>NUCLEOTIDE SEQUENCE</scope>
    <source>
        <strain evidence="3">CBS 315.58</strain>
    </source>
</reference>
<proteinExistence type="predicted"/>
<evidence type="ECO:0000256" key="1">
    <source>
        <dbReference type="SAM" id="MobiDB-lite"/>
    </source>
</evidence>
<organism evidence="3 4">
    <name type="scientific">Triangularia verruculosa</name>
    <dbReference type="NCBI Taxonomy" id="2587418"/>
    <lineage>
        <taxon>Eukaryota</taxon>
        <taxon>Fungi</taxon>
        <taxon>Dikarya</taxon>
        <taxon>Ascomycota</taxon>
        <taxon>Pezizomycotina</taxon>
        <taxon>Sordariomycetes</taxon>
        <taxon>Sordariomycetidae</taxon>
        <taxon>Sordariales</taxon>
        <taxon>Podosporaceae</taxon>
        <taxon>Triangularia</taxon>
    </lineage>
</organism>
<feature type="compositionally biased region" description="Basic and acidic residues" evidence="1">
    <location>
        <begin position="1"/>
        <end position="12"/>
    </location>
</feature>
<accession>A0AAN6XBV4</accession>
<dbReference type="InterPro" id="IPR025676">
    <property type="entry name" value="Clr5_dom"/>
</dbReference>
<evidence type="ECO:0000313" key="3">
    <source>
        <dbReference type="EMBL" id="KAK4194952.1"/>
    </source>
</evidence>
<evidence type="ECO:0000259" key="2">
    <source>
        <dbReference type="Pfam" id="PF14420"/>
    </source>
</evidence>
<dbReference type="PANTHER" id="PTHR38788:SF3">
    <property type="entry name" value="CLR5 DOMAIN-CONTAINING PROTEIN"/>
    <property type="match status" value="1"/>
</dbReference>
<comment type="caution">
    <text evidence="3">The sequence shown here is derived from an EMBL/GenBank/DDBJ whole genome shotgun (WGS) entry which is preliminary data.</text>
</comment>
<dbReference type="Proteomes" id="UP001303160">
    <property type="component" value="Unassembled WGS sequence"/>
</dbReference>
<dbReference type="AlphaFoldDB" id="A0AAN6XBV4"/>
<protein>
    <recommendedName>
        <fullName evidence="2">Clr5 domain-containing protein</fullName>
    </recommendedName>
</protein>